<dbReference type="Pfam" id="PF00317">
    <property type="entry name" value="Ribonuc_red_lgN"/>
    <property type="match status" value="1"/>
</dbReference>
<reference evidence="4 5" key="5">
    <citation type="journal article" date="2016" name="MSphere">
        <title>Comparison of the Gene Coding Contents and Other Unusual Features of the GC-Rich and AT-Rich Branch Probosciviruses.</title>
        <authorList>
            <person name="Ling P.D."/>
            <person name="Long S.Y."/>
            <person name="Zong J.C."/>
            <person name="Heaggans S.Y."/>
            <person name="Qin X."/>
            <person name="Hayward G.S."/>
        </authorList>
    </citation>
    <scope>NUCLEOTIDE SEQUENCE [LARGE SCALE GENOMIC DNA]</scope>
    <source>
        <strain evidence="4">North American NAP69</strain>
    </source>
</reference>
<dbReference type="PRINTS" id="PR01183">
    <property type="entry name" value="RIBORDTASEM1"/>
</dbReference>
<evidence type="ECO:0000256" key="1">
    <source>
        <dbReference type="ARBA" id="ARBA00010406"/>
    </source>
</evidence>
<reference evidence="4 5" key="4">
    <citation type="journal article" date="2016" name="MSphere">
        <title>Complete Genome Sequence of Elephant Endotheliotropic Herpesvirus 4, the First Example of a GC-Rich Branch Proboscivirus.</title>
        <authorList>
            <person name="Ling P.D."/>
            <person name="Long S.Y."/>
            <person name="Fuery A."/>
            <person name="Peng R.S."/>
            <person name="Heaggans S.Y."/>
            <person name="Qin X."/>
            <person name="Worley K.C."/>
            <person name="Dugan S."/>
            <person name="Hayward G.S."/>
        </authorList>
    </citation>
    <scope>NUCLEOTIDE SEQUENCE [LARGE SCALE GENOMIC DNA]</scope>
    <source>
        <strain evidence="4">North American NAP69</strain>
    </source>
</reference>
<dbReference type="InterPro" id="IPR013509">
    <property type="entry name" value="RNR_lsu_N"/>
</dbReference>
<dbReference type="GO" id="GO:0004748">
    <property type="term" value="F:ribonucleoside-diphosphate reductase activity, thioredoxin disulfide as acceptor"/>
    <property type="evidence" value="ECO:0007669"/>
    <property type="project" value="TreeGrafter"/>
</dbReference>
<keyword evidence="5" id="KW-1185">Reference proteome</keyword>
<dbReference type="SUPFAM" id="SSF51998">
    <property type="entry name" value="PFL-like glycyl radical enzymes"/>
    <property type="match status" value="1"/>
</dbReference>
<dbReference type="GO" id="GO:0005524">
    <property type="term" value="F:ATP binding"/>
    <property type="evidence" value="ECO:0007669"/>
    <property type="project" value="TreeGrafter"/>
</dbReference>
<dbReference type="PANTHER" id="PTHR11573">
    <property type="entry name" value="RIBONUCLEOSIDE-DIPHOSPHATE REDUCTASE LARGE CHAIN"/>
    <property type="match status" value="1"/>
</dbReference>
<dbReference type="Gene3D" id="3.20.70.20">
    <property type="match status" value="1"/>
</dbReference>
<reference evidence="5" key="3">
    <citation type="journal article" date="2014" name="J. Virol.">
        <title>Comparative genome analysis of four elephant endotheliotropic herpesviruses, EEHV3, EEHV4, EEHV5, and EEHV6, from cases of hemorrhagic disease or viremia.</title>
        <authorList>
            <person name="Zong JC"/>
            <person name="Latimer EM"/>
            <person name="Long SY"/>
            <person name="Richman LK"/>
            <person name="Heaggans SY"/>
            <person name="Hayward GS."/>
        </authorList>
    </citation>
    <scope>NUCLEOTIDE SEQUENCE [LARGE SCALE GENOMIC DNA]</scope>
</reference>
<gene>
    <name evidence="4" type="primary">U28</name>
</gene>
<dbReference type="InterPro" id="IPR000788">
    <property type="entry name" value="RNR_lg_C"/>
</dbReference>
<comment type="similarity">
    <text evidence="1">Belongs to the ribonucleoside diphosphate reductase large chain family.</text>
</comment>
<accession>A0A0S1TPR7</accession>
<feature type="domain" description="Ribonucleotide reductase large subunit" evidence="3">
    <location>
        <begin position="608"/>
        <end position="630"/>
    </location>
</feature>
<evidence type="ECO:0000313" key="5">
    <source>
        <dbReference type="Proteomes" id="UP000161618"/>
    </source>
</evidence>
<evidence type="ECO:0000259" key="3">
    <source>
        <dbReference type="PROSITE" id="PS00089"/>
    </source>
</evidence>
<protein>
    <submittedName>
        <fullName evidence="4">Ribonucleotide reductase A subunit</fullName>
    </submittedName>
</protein>
<dbReference type="Pfam" id="PF02867">
    <property type="entry name" value="Ribonuc_red_lgC"/>
    <property type="match status" value="1"/>
</dbReference>
<feature type="region of interest" description="Disordered" evidence="2">
    <location>
        <begin position="778"/>
        <end position="799"/>
    </location>
</feature>
<reference evidence="5" key="2">
    <citation type="journal article" date="2011" name="Vet. Microbiol.">
        <title>Detection and evaluation of novel herpesviruses in routine and pathological samples from Asian and African elephants: identification of two new probosciviruses (EEHV5 and EEHV6) and two new gammaherpesviruses (EGHV3B and EGHV5).</title>
        <authorList>
            <person name="Latimer E"/>
            <person name="Zong JC"/>
            <person name="Heaggans SY"/>
            <person name="Richman LK"/>
            <person name="Hayward GS."/>
        </authorList>
    </citation>
    <scope>NUCLEOTIDE SEQUENCE [LARGE SCALE GENOMIC DNA]</scope>
</reference>
<dbReference type="PROSITE" id="PS00089">
    <property type="entry name" value="RIBORED_LARGE"/>
    <property type="match status" value="1"/>
</dbReference>
<dbReference type="GO" id="GO:0009263">
    <property type="term" value="P:deoxyribonucleotide biosynthetic process"/>
    <property type="evidence" value="ECO:0007669"/>
    <property type="project" value="TreeGrafter"/>
</dbReference>
<reference evidence="5" key="1">
    <citation type="journal article" date="2009" name="Vet. Pathol.">
        <title>Clinico-pathologic features of fatal disease attributed to new variants of endotheliotropic herpesviruses in two Asian elephants (Elephas maximus).</title>
        <authorList>
            <person name="Garner M.M."/>
            <person name="Helmick K."/>
            <person name="Ochsenreiter J."/>
            <person name="Richman L.K."/>
            <person name="Latimer E."/>
            <person name="Wise A.G."/>
            <person name="Maes R.K."/>
            <person name="Kiupel M."/>
            <person name="Nordhausen R.W."/>
            <person name="Zong J.C."/>
            <person name="Hayward G.S."/>
        </authorList>
    </citation>
    <scope>NUCLEOTIDE SEQUENCE [LARGE SCALE GENOMIC DNA]</scope>
</reference>
<organism evidence="4 5">
    <name type="scientific">Elephant endotheliotropic herpesvirus 4</name>
    <dbReference type="NCBI Taxonomy" id="548914"/>
    <lineage>
        <taxon>Viruses</taxon>
        <taxon>Duplodnaviria</taxon>
        <taxon>Heunggongvirae</taxon>
        <taxon>Peploviricota</taxon>
        <taxon>Herviviricetes</taxon>
        <taxon>Herpesvirales</taxon>
        <taxon>Orthoherpesviridae</taxon>
        <taxon>Betaherpesvirinae</taxon>
        <taxon>Proboscivirus</taxon>
    </lineage>
</organism>
<dbReference type="RefSeq" id="YP_009179309.1">
    <property type="nucleotide sequence ID" value="NC_028379.1"/>
</dbReference>
<dbReference type="PANTHER" id="PTHR11573:SF6">
    <property type="entry name" value="RIBONUCLEOSIDE-DIPHOSPHATE REDUCTASE LARGE SUBUNIT"/>
    <property type="match status" value="1"/>
</dbReference>
<dbReference type="EMBL" id="KT832477">
    <property type="protein sequence ID" value="ALM25992.1"/>
    <property type="molecule type" value="Genomic_DNA"/>
</dbReference>
<dbReference type="OrthoDB" id="2980at10239"/>
<evidence type="ECO:0000313" key="4">
    <source>
        <dbReference type="EMBL" id="ALM25992.1"/>
    </source>
</evidence>
<dbReference type="KEGG" id="vg:26196581"/>
<dbReference type="InterPro" id="IPR039718">
    <property type="entry name" value="Rrm1"/>
</dbReference>
<sequence>MALYLQDGNEVLQALKEANDGLYDSIMKLKKENENDVAGANSCAGGAGTPMVRLFSFLKYMQVAQHNRPDLDGILGAMCHLANEKKACTSIRHYAEHYANVLTTDIRLLLYNMHRQIESRFVRTNTETFLRLEGLGFMSAMKFANIYSRHYDGRVESLTHFYCRLSAFFANCIIRNPAYYNYFKKVDVLSIFGDVFRSLTSHTITLCSPVMLNAGVSASNLTSCFIVARDLECNADINDVHQSILKQILDCGGGIGLDCTIFGGGLDLFKYLKLLNATVEFYNESLRRPVGLSVSIEMWHSNVLKLLRMKMPNAAEEESCPSLFNSVMIPDLFFNRYEADPNAKWSFFSGNMAKVLSSAYGKKFESAYLKYEKLGLYDRQLPIKEVLFALINCIASTGTPYVLFKDALNRNYYMDESPTSSAYVVRSSNLCAEIVHHANDLEIGVCNISSVNLLAFVRPYVPIDHQNQHADVDFVLNDDNTMVFSLRELREAVSKTVLLVNCAITESSGIPTGARLAANRYRSMGIGTQGLHSAFIEMKLEYTSPTARRLNKQIYENIYYAAVHTSMSLCRNGLEPFYHFHKSKYSRGWLHFDGWRGEVCLTLPEEWWGKLRANICKFGLFNAQFVALMPTSGTSQISAVSEAFYPNFSNHHAKVTTGVEVLVTNKKLQKEFKYHADYLKNIDWEVTRACKDYFSEADWQRLMLYKNAFEYEQTDLIDMCAERAPFVDHSQSMSFFVKESHLTGSKHIYNLLRHAHKRGLKTGMYYLRIQKQARLSDLEKKRDGSAAASNCDGRDETETTAAEPYPLSVDCNGECGSVCCETVDNITSTDDCLCCT</sequence>
<name>A0A0S1TPR7_9BETA</name>
<dbReference type="InterPro" id="IPR013346">
    <property type="entry name" value="NrdE_NrdA_C"/>
</dbReference>
<proteinExistence type="inferred from homology"/>
<evidence type="ECO:0000256" key="2">
    <source>
        <dbReference type="SAM" id="MobiDB-lite"/>
    </source>
</evidence>
<dbReference type="GeneID" id="26196581"/>
<dbReference type="Proteomes" id="UP000161618">
    <property type="component" value="Segment"/>
</dbReference>
<dbReference type="NCBIfam" id="TIGR02506">
    <property type="entry name" value="NrdE_NrdA"/>
    <property type="match status" value="1"/>
</dbReference>